<evidence type="ECO:0000313" key="2">
    <source>
        <dbReference type="Proteomes" id="UP000280417"/>
    </source>
</evidence>
<comment type="caution">
    <text evidence="1">The sequence shown here is derived from an EMBL/GenBank/DDBJ whole genome shotgun (WGS) entry which is preliminary data.</text>
</comment>
<dbReference type="AlphaFoldDB" id="A0A662DHE2"/>
<reference evidence="1 2" key="1">
    <citation type="submission" date="2018-06" db="EMBL/GenBank/DDBJ databases">
        <title>Extensive metabolic versatility and redundancy in microbially diverse, dynamic hydrothermal sediments.</title>
        <authorList>
            <person name="Dombrowski N."/>
            <person name="Teske A."/>
            <person name="Baker B.J."/>
        </authorList>
    </citation>
    <scope>NUCLEOTIDE SEQUENCE [LARGE SCALE GENOMIC DNA]</scope>
    <source>
        <strain evidence="1">B3_G15</strain>
    </source>
</reference>
<dbReference type="Proteomes" id="UP000280417">
    <property type="component" value="Unassembled WGS sequence"/>
</dbReference>
<protein>
    <submittedName>
        <fullName evidence="1">Uncharacterized protein</fullName>
    </submittedName>
</protein>
<evidence type="ECO:0000313" key="1">
    <source>
        <dbReference type="EMBL" id="RLE14288.1"/>
    </source>
</evidence>
<gene>
    <name evidence="1" type="ORF">DRJ04_02700</name>
</gene>
<organism evidence="1 2">
    <name type="scientific">Aerophobetes bacterium</name>
    <dbReference type="NCBI Taxonomy" id="2030807"/>
    <lineage>
        <taxon>Bacteria</taxon>
        <taxon>Candidatus Aerophobota</taxon>
    </lineage>
</organism>
<dbReference type="EMBL" id="QMQA01000051">
    <property type="protein sequence ID" value="RLE14288.1"/>
    <property type="molecule type" value="Genomic_DNA"/>
</dbReference>
<proteinExistence type="predicted"/>
<accession>A0A662DHE2</accession>
<sequence>MSLFAGCILSTRKCSRTLFSRSAIGFWERFPHPTMVAKKDKKVDAYLQKCSSNRVSYCKSKKKLKQLVEDDEYKSRTLPVADFVIEARIISTGGKK</sequence>
<name>A0A662DHE2_UNCAE</name>